<organism evidence="1 2">
    <name type="scientific">Acinetobacter johnsonii</name>
    <dbReference type="NCBI Taxonomy" id="40214"/>
    <lineage>
        <taxon>Bacteria</taxon>
        <taxon>Pseudomonadati</taxon>
        <taxon>Pseudomonadota</taxon>
        <taxon>Gammaproteobacteria</taxon>
        <taxon>Moraxellales</taxon>
        <taxon>Moraxellaceae</taxon>
        <taxon>Acinetobacter</taxon>
    </lineage>
</organism>
<protein>
    <submittedName>
        <fullName evidence="1">Uncharacterized protein</fullName>
    </submittedName>
</protein>
<gene>
    <name evidence="1" type="ORF">NCTC10308_02321</name>
</gene>
<reference evidence="1 2" key="1">
    <citation type="submission" date="2018-06" db="EMBL/GenBank/DDBJ databases">
        <authorList>
            <consortium name="Pathogen Informatics"/>
            <person name="Doyle S."/>
        </authorList>
    </citation>
    <scope>NUCLEOTIDE SEQUENCE [LARGE SCALE GENOMIC DNA]</scope>
    <source>
        <strain evidence="1 2">NCTC10308</strain>
    </source>
</reference>
<evidence type="ECO:0000313" key="2">
    <source>
        <dbReference type="Proteomes" id="UP000254227"/>
    </source>
</evidence>
<dbReference type="Proteomes" id="UP000254227">
    <property type="component" value="Unassembled WGS sequence"/>
</dbReference>
<sequence>MLSLVLYAFTRSPFDKVSFHAMDTLSSRDREQSKKMCLSQHVLDLILLKQHTDQNFFLLL</sequence>
<dbReference type="AlphaFoldDB" id="A0A380U7R0"/>
<name>A0A380U7R0_ACIJO</name>
<dbReference type="EMBL" id="UFRV01000006">
    <property type="protein sequence ID" value="SUT97143.1"/>
    <property type="molecule type" value="Genomic_DNA"/>
</dbReference>
<proteinExistence type="predicted"/>
<evidence type="ECO:0000313" key="1">
    <source>
        <dbReference type="EMBL" id="SUT97143.1"/>
    </source>
</evidence>
<accession>A0A380U7R0</accession>